<dbReference type="InterPro" id="IPR011040">
    <property type="entry name" value="Sialidase"/>
</dbReference>
<feature type="signal peptide" evidence="1">
    <location>
        <begin position="1"/>
        <end position="27"/>
    </location>
</feature>
<evidence type="ECO:0000313" key="4">
    <source>
        <dbReference type="Proteomes" id="UP000680038"/>
    </source>
</evidence>
<dbReference type="Pfam" id="PF13088">
    <property type="entry name" value="BNR_2"/>
    <property type="match status" value="1"/>
</dbReference>
<organism evidence="3 4">
    <name type="scientific">Dyadobacter helix</name>
    <dbReference type="NCBI Taxonomy" id="2822344"/>
    <lineage>
        <taxon>Bacteria</taxon>
        <taxon>Pseudomonadati</taxon>
        <taxon>Bacteroidota</taxon>
        <taxon>Cytophagia</taxon>
        <taxon>Cytophagales</taxon>
        <taxon>Spirosomataceae</taxon>
        <taxon>Dyadobacter</taxon>
    </lineage>
</organism>
<evidence type="ECO:0000256" key="1">
    <source>
        <dbReference type="SAM" id="SignalP"/>
    </source>
</evidence>
<dbReference type="SUPFAM" id="SSF50939">
    <property type="entry name" value="Sialidases"/>
    <property type="match status" value="1"/>
</dbReference>
<gene>
    <name evidence="3" type="ORF">DYBT9275_00050</name>
</gene>
<feature type="chain" id="PRO_5037778529" description="Sialidase domain-containing protein" evidence="1">
    <location>
        <begin position="28"/>
        <end position="398"/>
    </location>
</feature>
<accession>A0A916NA52</accession>
<dbReference type="Gene3D" id="2.115.10.20">
    <property type="entry name" value="Glycosyl hydrolase domain, family 43"/>
    <property type="match status" value="1"/>
</dbReference>
<evidence type="ECO:0000259" key="2">
    <source>
        <dbReference type="Pfam" id="PF13088"/>
    </source>
</evidence>
<feature type="domain" description="Sialidase" evidence="2">
    <location>
        <begin position="74"/>
        <end position="361"/>
    </location>
</feature>
<dbReference type="PANTHER" id="PTHR43752">
    <property type="entry name" value="BNR/ASP-BOX REPEAT FAMILY PROTEIN"/>
    <property type="match status" value="1"/>
</dbReference>
<dbReference type="Gene3D" id="2.120.10.10">
    <property type="match status" value="1"/>
</dbReference>
<keyword evidence="4" id="KW-1185">Reference proteome</keyword>
<dbReference type="Proteomes" id="UP000680038">
    <property type="component" value="Unassembled WGS sequence"/>
</dbReference>
<proteinExistence type="predicted"/>
<comment type="caution">
    <text evidence="3">The sequence shown here is derived from an EMBL/GenBank/DDBJ whole genome shotgun (WGS) entry which is preliminary data.</text>
</comment>
<dbReference type="InterPro" id="IPR036278">
    <property type="entry name" value="Sialidase_sf"/>
</dbReference>
<reference evidence="3" key="1">
    <citation type="submission" date="2021-04" db="EMBL/GenBank/DDBJ databases">
        <authorList>
            <person name="Rodrigo-Torres L."/>
            <person name="Arahal R. D."/>
            <person name="Lucena T."/>
        </authorList>
    </citation>
    <scope>NUCLEOTIDE SEQUENCE</scope>
    <source>
        <strain evidence="3">CECT 9275</strain>
    </source>
</reference>
<dbReference type="RefSeq" id="WP_215236874.1">
    <property type="nucleotide sequence ID" value="NZ_CAJRAF010000001.1"/>
</dbReference>
<dbReference type="EMBL" id="CAJRAF010000001">
    <property type="protein sequence ID" value="CAG4988307.1"/>
    <property type="molecule type" value="Genomic_DNA"/>
</dbReference>
<dbReference type="AlphaFoldDB" id="A0A916NA52"/>
<name>A0A916NA52_9BACT</name>
<sequence length="398" mass="44457">MKFLKSIQVLQASLVIAAAAFLNPSQAQVDLNKADSRRAAAGIILEQPVNDPRIQNRQHEMVSSIAASADGKQLFLVWYTGGKGEGPGNYVTLAVSVDQGKTWKNDQLVIFPKEPTTRFFDPVLWRDKNGTVWLFYAVSMDNKHWDLKEGVNAIPISWSGSKVVYEQPKLISYGVMMNKPVYIPQKNFALFPVSVWQLGTDHSKEPGYIQDGTFIHSFDFKKKNARINTLSAHGSVPVLPDSMRTFDEHQVVQTGNDGNLLCLVRTKKRIYFSKSADYGKSWSKLELFKATGPTTSSRFYIGKLRSGNLLLILNNSTSRNNMTAFISKDGGKTWPEKLLLDSRDKVSYPDADQTEDGVIHVTFDRDRSGAKDILYCNFTEQDVAAGNTSGVFITRVNP</sequence>
<dbReference type="CDD" id="cd15482">
    <property type="entry name" value="Sialidase_non-viral"/>
    <property type="match status" value="1"/>
</dbReference>
<keyword evidence="1" id="KW-0732">Signal</keyword>
<evidence type="ECO:0000313" key="3">
    <source>
        <dbReference type="EMBL" id="CAG4988307.1"/>
    </source>
</evidence>
<protein>
    <recommendedName>
        <fullName evidence="2">Sialidase domain-containing protein</fullName>
    </recommendedName>
</protein>
<dbReference type="PANTHER" id="PTHR43752:SF2">
    <property type="entry name" value="BNR_ASP-BOX REPEAT FAMILY PROTEIN"/>
    <property type="match status" value="1"/>
</dbReference>
<dbReference type="InterPro" id="IPR023296">
    <property type="entry name" value="Glyco_hydro_beta-prop_sf"/>
</dbReference>